<dbReference type="EMBL" id="FODD01000002">
    <property type="protein sequence ID" value="SEN19791.1"/>
    <property type="molecule type" value="Genomic_DNA"/>
</dbReference>
<gene>
    <name evidence="2" type="ORF">SAMN05216267_1002250</name>
</gene>
<evidence type="ECO:0000256" key="1">
    <source>
        <dbReference type="SAM" id="MobiDB-lite"/>
    </source>
</evidence>
<organism evidence="2 3">
    <name type="scientific">Actinacidiphila rubida</name>
    <dbReference type="NCBI Taxonomy" id="310780"/>
    <lineage>
        <taxon>Bacteria</taxon>
        <taxon>Bacillati</taxon>
        <taxon>Actinomycetota</taxon>
        <taxon>Actinomycetes</taxon>
        <taxon>Kitasatosporales</taxon>
        <taxon>Streptomycetaceae</taxon>
        <taxon>Actinacidiphila</taxon>
    </lineage>
</organism>
<name>A0A1H8EJP5_9ACTN</name>
<dbReference type="Proteomes" id="UP000181951">
    <property type="component" value="Unassembled WGS sequence"/>
</dbReference>
<dbReference type="STRING" id="310780.SAMN05216267_1002250"/>
<feature type="region of interest" description="Disordered" evidence="1">
    <location>
        <begin position="1"/>
        <end position="29"/>
    </location>
</feature>
<evidence type="ECO:0000313" key="2">
    <source>
        <dbReference type="EMBL" id="SEN19791.1"/>
    </source>
</evidence>
<proteinExistence type="predicted"/>
<feature type="region of interest" description="Disordered" evidence="1">
    <location>
        <begin position="109"/>
        <end position="132"/>
    </location>
</feature>
<sequence length="132" mass="13350">MRDAGSNAGHASGPGHAPRRRTGVRVGRDVGAGGYPTGLALWEVGGVLNVATADDDDAVVRRWDGATGQQRGELSQGYAVAAGQLAGGAVAPAVGTLDGSLRVARVRRASGRQPAGQGFTLPMTPIRMPSHG</sequence>
<keyword evidence="3" id="KW-1185">Reference proteome</keyword>
<reference evidence="2 3" key="1">
    <citation type="submission" date="2016-10" db="EMBL/GenBank/DDBJ databases">
        <authorList>
            <person name="de Groot N.N."/>
        </authorList>
    </citation>
    <scope>NUCLEOTIDE SEQUENCE [LARGE SCALE GENOMIC DNA]</scope>
    <source>
        <strain evidence="2 3">CGMCC 4.2026</strain>
    </source>
</reference>
<protein>
    <submittedName>
        <fullName evidence="2">Uncharacterized protein</fullName>
    </submittedName>
</protein>
<dbReference type="AlphaFoldDB" id="A0A1H8EJP5"/>
<evidence type="ECO:0000313" key="3">
    <source>
        <dbReference type="Proteomes" id="UP000181951"/>
    </source>
</evidence>
<accession>A0A1H8EJP5</accession>